<evidence type="ECO:0000313" key="1">
    <source>
        <dbReference type="EMBL" id="CAB4180110.1"/>
    </source>
</evidence>
<protein>
    <submittedName>
        <fullName evidence="1">Uncharacterized protein</fullName>
    </submittedName>
</protein>
<name>A0A6J5Q635_9CAUD</name>
<dbReference type="EMBL" id="LR796994">
    <property type="protein sequence ID" value="CAB4180110.1"/>
    <property type="molecule type" value="Genomic_DNA"/>
</dbReference>
<proteinExistence type="predicted"/>
<reference evidence="1" key="1">
    <citation type="submission" date="2020-05" db="EMBL/GenBank/DDBJ databases">
        <authorList>
            <person name="Chiriac C."/>
            <person name="Salcher M."/>
            <person name="Ghai R."/>
            <person name="Kavagutti S V."/>
        </authorList>
    </citation>
    <scope>NUCLEOTIDE SEQUENCE</scope>
</reference>
<sequence length="160" mass="18753">MTEPTTITLNQPAEALGIRAGDLLRVNNEWVVVAKVTSDTTMHVRAPGLKGWGRYWTARAWAAIRKAMPEPKRDRYKRFTFKGRDYRLYARTVWQYEYGYAEPAQEMWNILEVRCFRFFWHEIEREHVPSHAWIGAATVGDTGGWVSALHDRCYLMGMQR</sequence>
<gene>
    <name evidence="1" type="ORF">UFOVP1040_30</name>
</gene>
<accession>A0A6J5Q635</accession>
<organism evidence="1">
    <name type="scientific">uncultured Caudovirales phage</name>
    <dbReference type="NCBI Taxonomy" id="2100421"/>
    <lineage>
        <taxon>Viruses</taxon>
        <taxon>Duplodnaviria</taxon>
        <taxon>Heunggongvirae</taxon>
        <taxon>Uroviricota</taxon>
        <taxon>Caudoviricetes</taxon>
        <taxon>Peduoviridae</taxon>
        <taxon>Maltschvirus</taxon>
        <taxon>Maltschvirus maltsch</taxon>
    </lineage>
</organism>